<dbReference type="RefSeq" id="WP_337337107.1">
    <property type="nucleotide sequence ID" value="NZ_JBBDGL010000001.1"/>
</dbReference>
<dbReference type="InterPro" id="IPR051849">
    <property type="entry name" value="GAG-degrading_sulfatase"/>
</dbReference>
<dbReference type="PANTHER" id="PTHR46615">
    <property type="entry name" value="ARYLSULFATASE K"/>
    <property type="match status" value="1"/>
</dbReference>
<sequence>MSVRTPPRHAIVIMTDQHARYASGAYSNPTILTPNIDALASRGTTYSAAYCNSPICVPSRASIMTGRPVHEIGAWDNAHPYSGSPEGWSHALRQAGVHTAVIGKMHFRSGTDDTGFNEVIEPLDVIGGVGDIYSLVREGMPPRPALADLVRDARVGESPYLDFDRRVADAATDWIANAPLDESWVLLVSFATPHHPLRVPQKYWDLYPDIEVEDTTAAPDTQHPYIAELRRVMGVGEAFEPDEISRARRAYYGLCTLADELVGQVLTAASDRGFDDETTTTIYTSDHGVSLGERGLWWKHHMYEESAGVPLIASGPRFAPGSRVAQPVSLTSLYPTLLDVFGVEDSRQSPLAGPTLPASDDSVPHTAGGFSEYHALGASSAAFLLRREQFKLVYFATEVAQLFDLEQDPGEHVDLVGDPRYAEKLAEMVAELMSLVDVHGVDQRAREDQARLIMAHGGRDAILADGFTIAFTPPPEAVTP</sequence>
<evidence type="ECO:0000313" key="3">
    <source>
        <dbReference type="Proteomes" id="UP001368654"/>
    </source>
</evidence>
<keyword evidence="3" id="KW-1185">Reference proteome</keyword>
<gene>
    <name evidence="2" type="ORF">WDU96_03545</name>
</gene>
<dbReference type="InterPro" id="IPR000917">
    <property type="entry name" value="Sulfatase_N"/>
</dbReference>
<dbReference type="PANTHER" id="PTHR46615:SF1">
    <property type="entry name" value="ARYLSULFATASE K"/>
    <property type="match status" value="1"/>
</dbReference>
<protein>
    <submittedName>
        <fullName evidence="2">Sulfatase-like hydrolase/transferase</fullName>
    </submittedName>
</protein>
<dbReference type="Pfam" id="PF00884">
    <property type="entry name" value="Sulfatase"/>
    <property type="match status" value="1"/>
</dbReference>
<dbReference type="CDD" id="cd16037">
    <property type="entry name" value="sulfatase_like"/>
    <property type="match status" value="1"/>
</dbReference>
<reference evidence="2 3" key="1">
    <citation type="submission" date="2024-02" db="EMBL/GenBank/DDBJ databases">
        <authorList>
            <person name="Saticioglu I.B."/>
        </authorList>
    </citation>
    <scope>NUCLEOTIDE SEQUENCE [LARGE SCALE GENOMIC DNA]</scope>
    <source>
        <strain evidence="2 3">Mu-86</strain>
    </source>
</reference>
<organism evidence="2 3">
    <name type="scientific">Microbacterium marmarense</name>
    <dbReference type="NCBI Taxonomy" id="3122051"/>
    <lineage>
        <taxon>Bacteria</taxon>
        <taxon>Bacillati</taxon>
        <taxon>Actinomycetota</taxon>
        <taxon>Actinomycetes</taxon>
        <taxon>Micrococcales</taxon>
        <taxon>Microbacteriaceae</taxon>
        <taxon>Microbacterium</taxon>
    </lineage>
</organism>
<name>A0ABU8LS21_9MICO</name>
<dbReference type="SUPFAM" id="SSF53649">
    <property type="entry name" value="Alkaline phosphatase-like"/>
    <property type="match status" value="1"/>
</dbReference>
<accession>A0ABU8LS21</accession>
<dbReference type="Proteomes" id="UP001368654">
    <property type="component" value="Unassembled WGS sequence"/>
</dbReference>
<proteinExistence type="predicted"/>
<comment type="caution">
    <text evidence="2">The sequence shown here is derived from an EMBL/GenBank/DDBJ whole genome shotgun (WGS) entry which is preliminary data.</text>
</comment>
<dbReference type="EMBL" id="JBBDGL010000001">
    <property type="protein sequence ID" value="MEJ1154673.1"/>
    <property type="molecule type" value="Genomic_DNA"/>
</dbReference>
<evidence type="ECO:0000313" key="2">
    <source>
        <dbReference type="EMBL" id="MEJ1154673.1"/>
    </source>
</evidence>
<dbReference type="Gene3D" id="3.40.720.10">
    <property type="entry name" value="Alkaline Phosphatase, subunit A"/>
    <property type="match status" value="1"/>
</dbReference>
<feature type="domain" description="Sulfatase N-terminal" evidence="1">
    <location>
        <begin position="9"/>
        <end position="343"/>
    </location>
</feature>
<dbReference type="InterPro" id="IPR017850">
    <property type="entry name" value="Alkaline_phosphatase_core_sf"/>
</dbReference>
<evidence type="ECO:0000259" key="1">
    <source>
        <dbReference type="Pfam" id="PF00884"/>
    </source>
</evidence>